<comment type="caution">
    <text evidence="1">The sequence shown here is derived from an EMBL/GenBank/DDBJ whole genome shotgun (WGS) entry which is preliminary data.</text>
</comment>
<proteinExistence type="predicted"/>
<dbReference type="Proteomes" id="UP000789405">
    <property type="component" value="Unassembled WGS sequence"/>
</dbReference>
<dbReference type="EMBL" id="CAJVPY010025188">
    <property type="protein sequence ID" value="CAG8787865.1"/>
    <property type="molecule type" value="Genomic_DNA"/>
</dbReference>
<name>A0A9N9P673_9GLOM</name>
<feature type="non-terminal residue" evidence="1">
    <location>
        <position position="1"/>
    </location>
</feature>
<evidence type="ECO:0000313" key="1">
    <source>
        <dbReference type="EMBL" id="CAG8787865.1"/>
    </source>
</evidence>
<evidence type="ECO:0000313" key="2">
    <source>
        <dbReference type="Proteomes" id="UP000789405"/>
    </source>
</evidence>
<sequence>YESIDSSSEATNLARILEDLIWQVENIDLKIFDPNFNCPY</sequence>
<dbReference type="AlphaFoldDB" id="A0A9N9P673"/>
<reference evidence="1" key="1">
    <citation type="submission" date="2021-06" db="EMBL/GenBank/DDBJ databases">
        <authorList>
            <person name="Kallberg Y."/>
            <person name="Tangrot J."/>
            <person name="Rosling A."/>
        </authorList>
    </citation>
    <scope>NUCLEOTIDE SEQUENCE</scope>
    <source>
        <strain evidence="1">MA453B</strain>
    </source>
</reference>
<keyword evidence="2" id="KW-1185">Reference proteome</keyword>
<protein>
    <submittedName>
        <fullName evidence="1">7397_t:CDS:1</fullName>
    </submittedName>
</protein>
<gene>
    <name evidence="1" type="ORF">DERYTH_LOCUS20787</name>
</gene>
<accession>A0A9N9P673</accession>
<organism evidence="1 2">
    <name type="scientific">Dentiscutata erythropus</name>
    <dbReference type="NCBI Taxonomy" id="1348616"/>
    <lineage>
        <taxon>Eukaryota</taxon>
        <taxon>Fungi</taxon>
        <taxon>Fungi incertae sedis</taxon>
        <taxon>Mucoromycota</taxon>
        <taxon>Glomeromycotina</taxon>
        <taxon>Glomeromycetes</taxon>
        <taxon>Diversisporales</taxon>
        <taxon>Gigasporaceae</taxon>
        <taxon>Dentiscutata</taxon>
    </lineage>
</organism>